<dbReference type="Proteomes" id="UP000036958">
    <property type="component" value="Unassembled WGS sequence"/>
</dbReference>
<protein>
    <recommendedName>
        <fullName evidence="5">FecR protein domain-containing protein</fullName>
    </recommendedName>
</protein>
<name>A0A0L8VE61_9BACT</name>
<accession>A0A0L8VE61</accession>
<dbReference type="RefSeq" id="WP_053179377.1">
    <property type="nucleotide sequence ID" value="NZ_LGIA01000022.1"/>
</dbReference>
<feature type="domain" description="Protein FecR C-terminal" evidence="2">
    <location>
        <begin position="262"/>
        <end position="330"/>
    </location>
</feature>
<dbReference type="InterPro" id="IPR012373">
    <property type="entry name" value="Ferrdict_sens_TM"/>
</dbReference>
<dbReference type="OrthoDB" id="1098987at2"/>
<sequence length="333" mass="38264">MGDSLNRKLGQLRTETASEKERRELLALFHREELEYDVKMELYRQLDKMPNGSWENEKGKQGFERFWKKIETPGTSGKNSKIIPLRHWFAAAAILLVGLLIGNLIQRSDFESISEPVYYTSKAPKGSISEMILPDGTIIFLNSGSEIKYKSDMNDKTREVYLTGEAWFDVQKSQDIPFLVHTAQYAVRVLGTEFNVKAYADDQEVVTTLEKGSIQIQSTKNFMLKQDLQLVPGEQLVYHKTNKTLQIKQVKPGLFSSWKDNKLIFINMNLGELITLLERKYGVEITVQDTRLLNHHYDGTIKNETIIEVLDILQATLPINYSIKDQEVIITKK</sequence>
<dbReference type="Gene3D" id="2.60.120.1440">
    <property type="match status" value="1"/>
</dbReference>
<dbReference type="InterPro" id="IPR032508">
    <property type="entry name" value="FecR_C"/>
</dbReference>
<dbReference type="Pfam" id="PF16344">
    <property type="entry name" value="FecR_C"/>
    <property type="match status" value="1"/>
</dbReference>
<dbReference type="PATRIC" id="fig|1409788.3.peg.492"/>
<reference evidence="4" key="1">
    <citation type="submission" date="2015-07" db="EMBL/GenBank/DDBJ databases">
        <title>Genome sequencing of Sunxiuqinia dokdonensis strain SK.</title>
        <authorList>
            <person name="Ahn S."/>
            <person name="Kim B.-C."/>
        </authorList>
    </citation>
    <scope>NUCLEOTIDE SEQUENCE [LARGE SCALE GENOMIC DNA]</scope>
    <source>
        <strain evidence="4">SK</strain>
    </source>
</reference>
<gene>
    <name evidence="3" type="ORF">NC99_04760</name>
</gene>
<dbReference type="PIRSF" id="PIRSF018266">
    <property type="entry name" value="FecR"/>
    <property type="match status" value="1"/>
</dbReference>
<dbReference type="InterPro" id="IPR006860">
    <property type="entry name" value="FecR"/>
</dbReference>
<dbReference type="Pfam" id="PF04773">
    <property type="entry name" value="FecR"/>
    <property type="match status" value="1"/>
</dbReference>
<dbReference type="FunFam" id="2.60.120.1440:FF:000001">
    <property type="entry name" value="Putative anti-sigma factor"/>
    <property type="match status" value="1"/>
</dbReference>
<dbReference type="AlphaFoldDB" id="A0A0L8VE61"/>
<dbReference type="Gene3D" id="3.55.50.30">
    <property type="match status" value="1"/>
</dbReference>
<proteinExistence type="predicted"/>
<dbReference type="PANTHER" id="PTHR30273:SF2">
    <property type="entry name" value="PROTEIN FECR"/>
    <property type="match status" value="1"/>
</dbReference>
<evidence type="ECO:0000313" key="3">
    <source>
        <dbReference type="EMBL" id="KOH46760.1"/>
    </source>
</evidence>
<dbReference type="STRING" id="1409788.NC99_04760"/>
<evidence type="ECO:0000259" key="2">
    <source>
        <dbReference type="Pfam" id="PF16344"/>
    </source>
</evidence>
<keyword evidence="4" id="KW-1185">Reference proteome</keyword>
<dbReference type="PANTHER" id="PTHR30273">
    <property type="entry name" value="PERIPLASMIC SIGNAL SENSOR AND SIGMA FACTOR ACTIVATOR FECR-RELATED"/>
    <property type="match status" value="1"/>
</dbReference>
<evidence type="ECO:0008006" key="5">
    <source>
        <dbReference type="Google" id="ProtNLM"/>
    </source>
</evidence>
<comment type="caution">
    <text evidence="3">The sequence shown here is derived from an EMBL/GenBank/DDBJ whole genome shotgun (WGS) entry which is preliminary data.</text>
</comment>
<dbReference type="EMBL" id="LGIA01000022">
    <property type="protein sequence ID" value="KOH46760.1"/>
    <property type="molecule type" value="Genomic_DNA"/>
</dbReference>
<feature type="domain" description="FecR protein" evidence="1">
    <location>
        <begin position="123"/>
        <end position="214"/>
    </location>
</feature>
<organism evidence="3 4">
    <name type="scientific">Sunxiuqinia dokdonensis</name>
    <dbReference type="NCBI Taxonomy" id="1409788"/>
    <lineage>
        <taxon>Bacteria</taxon>
        <taxon>Pseudomonadati</taxon>
        <taxon>Bacteroidota</taxon>
        <taxon>Bacteroidia</taxon>
        <taxon>Marinilabiliales</taxon>
        <taxon>Prolixibacteraceae</taxon>
        <taxon>Sunxiuqinia</taxon>
    </lineage>
</organism>
<dbReference type="GO" id="GO:0016989">
    <property type="term" value="F:sigma factor antagonist activity"/>
    <property type="evidence" value="ECO:0007669"/>
    <property type="project" value="TreeGrafter"/>
</dbReference>
<evidence type="ECO:0000259" key="1">
    <source>
        <dbReference type="Pfam" id="PF04773"/>
    </source>
</evidence>
<evidence type="ECO:0000313" key="4">
    <source>
        <dbReference type="Proteomes" id="UP000036958"/>
    </source>
</evidence>